<dbReference type="Proteomes" id="UP000324209">
    <property type="component" value="Chromosome"/>
</dbReference>
<accession>A0A5C1QKI4</accession>
<evidence type="ECO:0000313" key="1">
    <source>
        <dbReference type="EMBL" id="QEN06642.1"/>
    </source>
</evidence>
<dbReference type="RefSeq" id="WP_149484725.1">
    <property type="nucleotide sequence ID" value="NZ_CP036150.1"/>
</dbReference>
<reference evidence="1 2" key="1">
    <citation type="submission" date="2019-02" db="EMBL/GenBank/DDBJ databases">
        <title>Complete Genome Sequence and Methylome Analysis of free living Spirochaetas.</title>
        <authorList>
            <person name="Fomenkov A."/>
            <person name="Dubinina G."/>
            <person name="Leshcheva N."/>
            <person name="Mikheeva N."/>
            <person name="Grabovich M."/>
            <person name="Vincze T."/>
            <person name="Roberts R.J."/>
        </authorList>
    </citation>
    <scope>NUCLEOTIDE SEQUENCE [LARGE SCALE GENOMIC DNA]</scope>
    <source>
        <strain evidence="1 2">K2</strain>
    </source>
</reference>
<keyword evidence="2" id="KW-1185">Reference proteome</keyword>
<evidence type="ECO:0000313" key="2">
    <source>
        <dbReference type="Proteomes" id="UP000324209"/>
    </source>
</evidence>
<dbReference type="AlphaFoldDB" id="A0A5C1QKI4"/>
<dbReference type="InterPro" id="IPR036249">
    <property type="entry name" value="Thioredoxin-like_sf"/>
</dbReference>
<protein>
    <submittedName>
        <fullName evidence="1">DUF1450 domain-containing protein</fullName>
    </submittedName>
</protein>
<organism evidence="1 2">
    <name type="scientific">Oceanispirochaeta crateris</name>
    <dbReference type="NCBI Taxonomy" id="2518645"/>
    <lineage>
        <taxon>Bacteria</taxon>
        <taxon>Pseudomonadati</taxon>
        <taxon>Spirochaetota</taxon>
        <taxon>Spirochaetia</taxon>
        <taxon>Spirochaetales</taxon>
        <taxon>Spirochaetaceae</taxon>
        <taxon>Oceanispirochaeta</taxon>
    </lineage>
</organism>
<proteinExistence type="predicted"/>
<gene>
    <name evidence="1" type="ORF">EXM22_01040</name>
</gene>
<name>A0A5C1QKI4_9SPIO</name>
<sequence>MKKIDVEICFGTTCFVLGGSQLQDLERVLGADLRDKINIIPRNCLGLCKDEKYNQAPYVKVNGQIVDTASIERVIDKIKSEIDE</sequence>
<dbReference type="KEGG" id="ock:EXM22_01040"/>
<dbReference type="SUPFAM" id="SSF52833">
    <property type="entry name" value="Thioredoxin-like"/>
    <property type="match status" value="1"/>
</dbReference>
<dbReference type="Gene3D" id="3.40.30.10">
    <property type="entry name" value="Glutaredoxin"/>
    <property type="match status" value="1"/>
</dbReference>
<dbReference type="OrthoDB" id="9807975at2"/>
<dbReference type="EMBL" id="CP036150">
    <property type="protein sequence ID" value="QEN06642.1"/>
    <property type="molecule type" value="Genomic_DNA"/>
</dbReference>